<evidence type="ECO:0000259" key="1">
    <source>
        <dbReference type="Pfam" id="PF01979"/>
    </source>
</evidence>
<dbReference type="GO" id="GO:0016810">
    <property type="term" value="F:hydrolase activity, acting on carbon-nitrogen (but not peptide) bonds"/>
    <property type="evidence" value="ECO:0007669"/>
    <property type="project" value="InterPro"/>
</dbReference>
<dbReference type="InterPro" id="IPR006680">
    <property type="entry name" value="Amidohydro-rel"/>
</dbReference>
<dbReference type="Proteomes" id="UP000254863">
    <property type="component" value="Unassembled WGS sequence"/>
</dbReference>
<gene>
    <name evidence="2" type="primary">ssnA_1</name>
    <name evidence="2" type="ORF">NCTC11685_06285</name>
</gene>
<dbReference type="InterPro" id="IPR011059">
    <property type="entry name" value="Metal-dep_hydrolase_composite"/>
</dbReference>
<accession>A0A7H4PKP3</accession>
<dbReference type="Pfam" id="PF01979">
    <property type="entry name" value="Amidohydro_1"/>
    <property type="match status" value="1"/>
</dbReference>
<evidence type="ECO:0000313" key="2">
    <source>
        <dbReference type="EMBL" id="STW78966.1"/>
    </source>
</evidence>
<organism evidence="2 3">
    <name type="scientific">Klebsiella michiganensis</name>
    <dbReference type="NCBI Taxonomy" id="1134687"/>
    <lineage>
        <taxon>Bacteria</taxon>
        <taxon>Pseudomonadati</taxon>
        <taxon>Pseudomonadota</taxon>
        <taxon>Gammaproteobacteria</taxon>
        <taxon>Enterobacterales</taxon>
        <taxon>Enterobacteriaceae</taxon>
        <taxon>Klebsiella/Raoultella group</taxon>
        <taxon>Klebsiella</taxon>
    </lineage>
</organism>
<reference evidence="2 3" key="1">
    <citation type="submission" date="2018-06" db="EMBL/GenBank/DDBJ databases">
        <authorList>
            <consortium name="Pathogen Informatics"/>
            <person name="Doyle S."/>
        </authorList>
    </citation>
    <scope>NUCLEOTIDE SEQUENCE [LARGE SCALE GENOMIC DNA]</scope>
    <source>
        <strain evidence="2 3">NCTC11685</strain>
    </source>
</reference>
<dbReference type="AlphaFoldDB" id="A0A7H4PKP3"/>
<evidence type="ECO:0000313" key="3">
    <source>
        <dbReference type="Proteomes" id="UP000254863"/>
    </source>
</evidence>
<protein>
    <submittedName>
        <fullName evidence="2">SsnA protein</fullName>
    </submittedName>
</protein>
<feature type="domain" description="Amidohydrolase-related" evidence="1">
    <location>
        <begin position="6"/>
        <end position="57"/>
    </location>
</feature>
<dbReference type="EMBL" id="UGMS01000003">
    <property type="protein sequence ID" value="STW78966.1"/>
    <property type="molecule type" value="Genomic_DNA"/>
</dbReference>
<dbReference type="Gene3D" id="2.30.40.10">
    <property type="entry name" value="Urease, subunit C, domain 1"/>
    <property type="match status" value="1"/>
</dbReference>
<sequence>MNRNFNARFGRLEAGYKADLTICDYMAPTPLIAENIAGHIAFGLGANSVRSVMVNGVMIYEDRQFSFDCGPIFREAQKVAKKMWARMDALPA</sequence>
<name>A0A7H4PKP3_9ENTR</name>
<proteinExistence type="predicted"/>
<dbReference type="SUPFAM" id="SSF51338">
    <property type="entry name" value="Composite domain of metallo-dependent hydrolases"/>
    <property type="match status" value="1"/>
</dbReference>
<comment type="caution">
    <text evidence="2">The sequence shown here is derived from an EMBL/GenBank/DDBJ whole genome shotgun (WGS) entry which is preliminary data.</text>
</comment>